<feature type="chain" id="PRO_5046871723" description="Lipocalin-like domain-containing protein" evidence="1">
    <location>
        <begin position="25"/>
        <end position="138"/>
    </location>
</feature>
<dbReference type="RefSeq" id="WP_376852851.1">
    <property type="nucleotide sequence ID" value="NZ_JBHSMF010000015.1"/>
</dbReference>
<evidence type="ECO:0000313" key="3">
    <source>
        <dbReference type="Proteomes" id="UP001596037"/>
    </source>
</evidence>
<keyword evidence="1" id="KW-0732">Signal</keyword>
<protein>
    <recommendedName>
        <fullName evidence="4">Lipocalin-like domain-containing protein</fullName>
    </recommendedName>
</protein>
<accession>A0ABW0NJ34</accession>
<feature type="signal peptide" evidence="1">
    <location>
        <begin position="1"/>
        <end position="24"/>
    </location>
</feature>
<sequence length="138" mass="15628">MKRILIRACVFLLSAFSLVGMAQAQETDSALAKRLLGQWQELRILDCEGYQQVMSLNANGSFEVKGILRACDGNTPFTWRGNWEVQGGKLHYVTTFSDPVRVYPIGESFEDEILSVSESEWVMREQSTGNKSIAYRVR</sequence>
<evidence type="ECO:0000313" key="2">
    <source>
        <dbReference type="EMBL" id="MFC5500611.1"/>
    </source>
</evidence>
<reference evidence="3" key="1">
    <citation type="journal article" date="2019" name="Int. J. Syst. Evol. Microbiol.">
        <title>The Global Catalogue of Microorganisms (GCM) 10K type strain sequencing project: providing services to taxonomists for standard genome sequencing and annotation.</title>
        <authorList>
            <consortium name="The Broad Institute Genomics Platform"/>
            <consortium name="The Broad Institute Genome Sequencing Center for Infectious Disease"/>
            <person name="Wu L."/>
            <person name="Ma J."/>
        </authorList>
    </citation>
    <scope>NUCLEOTIDE SEQUENCE [LARGE SCALE GENOMIC DNA]</scope>
    <source>
        <strain evidence="3">CCUG 57401</strain>
    </source>
</reference>
<evidence type="ECO:0008006" key="4">
    <source>
        <dbReference type="Google" id="ProtNLM"/>
    </source>
</evidence>
<organism evidence="2 3">
    <name type="scientific">Caenimonas terrae</name>
    <dbReference type="NCBI Taxonomy" id="696074"/>
    <lineage>
        <taxon>Bacteria</taxon>
        <taxon>Pseudomonadati</taxon>
        <taxon>Pseudomonadota</taxon>
        <taxon>Betaproteobacteria</taxon>
        <taxon>Burkholderiales</taxon>
        <taxon>Comamonadaceae</taxon>
        <taxon>Caenimonas</taxon>
    </lineage>
</organism>
<name>A0ABW0NJ34_9BURK</name>
<dbReference type="EMBL" id="JBHSMF010000015">
    <property type="protein sequence ID" value="MFC5500611.1"/>
    <property type="molecule type" value="Genomic_DNA"/>
</dbReference>
<comment type="caution">
    <text evidence="2">The sequence shown here is derived from an EMBL/GenBank/DDBJ whole genome shotgun (WGS) entry which is preliminary data.</text>
</comment>
<gene>
    <name evidence="2" type="ORF">ACFPOE_23920</name>
</gene>
<evidence type="ECO:0000256" key="1">
    <source>
        <dbReference type="SAM" id="SignalP"/>
    </source>
</evidence>
<proteinExistence type="predicted"/>
<keyword evidence="3" id="KW-1185">Reference proteome</keyword>
<dbReference type="Proteomes" id="UP001596037">
    <property type="component" value="Unassembled WGS sequence"/>
</dbReference>